<keyword evidence="5" id="KW-0813">Transport</keyword>
<evidence type="ECO:0000256" key="3">
    <source>
        <dbReference type="ARBA" id="ARBA00007577"/>
    </source>
</evidence>
<gene>
    <name evidence="17" type="ORF">G7Z17_g4078</name>
</gene>
<keyword evidence="10" id="KW-1278">Translocase</keyword>
<protein>
    <recommendedName>
        <fullName evidence="19">Dolichol-phosphate mannose synthase subunit 3</fullName>
    </recommendedName>
</protein>
<accession>A0A9P5HHJ7</accession>
<evidence type="ECO:0000313" key="18">
    <source>
        <dbReference type="Proteomes" id="UP000722485"/>
    </source>
</evidence>
<keyword evidence="7" id="KW-0547">Nucleotide-binding</keyword>
<feature type="transmembrane region" description="Helical" evidence="14">
    <location>
        <begin position="786"/>
        <end position="809"/>
    </location>
</feature>
<dbReference type="SMART" id="SM00382">
    <property type="entry name" value="AAA"/>
    <property type="match status" value="2"/>
</dbReference>
<comment type="similarity">
    <text evidence="2">Belongs to the ABC transporter superfamily. ABCB family. MHC peptide exporter (TC 3.A.1.209) subfamily.</text>
</comment>
<dbReference type="GO" id="GO:0016887">
    <property type="term" value="F:ATP hydrolysis activity"/>
    <property type="evidence" value="ECO:0007669"/>
    <property type="project" value="InterPro"/>
</dbReference>
<dbReference type="GO" id="GO:0005524">
    <property type="term" value="F:ATP binding"/>
    <property type="evidence" value="ECO:0007669"/>
    <property type="project" value="UniProtKB-KW"/>
</dbReference>
<comment type="similarity">
    <text evidence="3">Belongs to the ABC transporter superfamily. ABCB family. Multidrug resistance exporter (TC 3.A.1.201) subfamily.</text>
</comment>
<keyword evidence="18" id="KW-1185">Reference proteome</keyword>
<dbReference type="InterPro" id="IPR027417">
    <property type="entry name" value="P-loop_NTPase"/>
</dbReference>
<keyword evidence="11 14" id="KW-1133">Transmembrane helix</keyword>
<feature type="transmembrane region" description="Helical" evidence="14">
    <location>
        <begin position="899"/>
        <end position="927"/>
    </location>
</feature>
<dbReference type="PANTHER" id="PTHR43394:SF27">
    <property type="entry name" value="ATP-DEPENDENT TRANSLOCASE ABCB1-LIKE"/>
    <property type="match status" value="1"/>
</dbReference>
<organism evidence="17 18">
    <name type="scientific">Cylindrodendrum hubeiense</name>
    <dbReference type="NCBI Taxonomy" id="595255"/>
    <lineage>
        <taxon>Eukaryota</taxon>
        <taxon>Fungi</taxon>
        <taxon>Dikarya</taxon>
        <taxon>Ascomycota</taxon>
        <taxon>Pezizomycotina</taxon>
        <taxon>Sordariomycetes</taxon>
        <taxon>Hypocreomycetidae</taxon>
        <taxon>Hypocreales</taxon>
        <taxon>Nectriaceae</taxon>
        <taxon>Cylindrodendrum</taxon>
    </lineage>
</organism>
<feature type="transmembrane region" description="Helical" evidence="14">
    <location>
        <begin position="251"/>
        <end position="272"/>
    </location>
</feature>
<dbReference type="Gene3D" id="1.20.1560.10">
    <property type="entry name" value="ABC transporter type 1, transmembrane domain"/>
    <property type="match status" value="1"/>
</dbReference>
<evidence type="ECO:0000256" key="11">
    <source>
        <dbReference type="ARBA" id="ARBA00022989"/>
    </source>
</evidence>
<dbReference type="Pfam" id="PF08285">
    <property type="entry name" value="DPM3"/>
    <property type="match status" value="1"/>
</dbReference>
<comment type="caution">
    <text evidence="17">The sequence shown here is derived from an EMBL/GenBank/DDBJ whole genome shotgun (WGS) entry which is preliminary data.</text>
</comment>
<feature type="compositionally biased region" description="Basic and acidic residues" evidence="13">
    <location>
        <begin position="24"/>
        <end position="34"/>
    </location>
</feature>
<dbReference type="InterPro" id="IPR003593">
    <property type="entry name" value="AAA+_ATPase"/>
</dbReference>
<dbReference type="SUPFAM" id="SSF90123">
    <property type="entry name" value="ABC transporter transmembrane region"/>
    <property type="match status" value="2"/>
</dbReference>
<dbReference type="CDD" id="cd03249">
    <property type="entry name" value="ABC_MTABC3_MDL1_MDL2"/>
    <property type="match status" value="1"/>
</dbReference>
<dbReference type="FunFam" id="3.40.50.300:FF:000140">
    <property type="entry name" value="Lipid A export ATP-binding/permease protein MsbA"/>
    <property type="match status" value="1"/>
</dbReference>
<dbReference type="SUPFAM" id="SSF52540">
    <property type="entry name" value="P-loop containing nucleoside triphosphate hydrolases"/>
    <property type="match status" value="2"/>
</dbReference>
<dbReference type="Gene3D" id="3.40.50.300">
    <property type="entry name" value="P-loop containing nucleotide triphosphate hydrolases"/>
    <property type="match status" value="2"/>
</dbReference>
<feature type="transmembrane region" description="Helical" evidence="14">
    <location>
        <begin position="1048"/>
        <end position="1068"/>
    </location>
</feature>
<feature type="compositionally biased region" description="Basic and acidic residues" evidence="13">
    <location>
        <begin position="43"/>
        <end position="54"/>
    </location>
</feature>
<reference evidence="17" key="1">
    <citation type="submission" date="2020-03" db="EMBL/GenBank/DDBJ databases">
        <title>Draft Genome Sequence of Cylindrodendrum hubeiense.</title>
        <authorList>
            <person name="Buettner E."/>
            <person name="Kellner H."/>
        </authorList>
    </citation>
    <scope>NUCLEOTIDE SEQUENCE</scope>
    <source>
        <strain evidence="17">IHI 201604</strain>
    </source>
</reference>
<dbReference type="InterPro" id="IPR036640">
    <property type="entry name" value="ABC1_TM_sf"/>
</dbReference>
<evidence type="ECO:0008006" key="19">
    <source>
        <dbReference type="Google" id="ProtNLM"/>
    </source>
</evidence>
<evidence type="ECO:0000256" key="12">
    <source>
        <dbReference type="ARBA" id="ARBA00023136"/>
    </source>
</evidence>
<evidence type="ECO:0000256" key="1">
    <source>
        <dbReference type="ARBA" id="ARBA00004477"/>
    </source>
</evidence>
<feature type="transmembrane region" description="Helical" evidence="14">
    <location>
        <begin position="1487"/>
        <end position="1510"/>
    </location>
</feature>
<feature type="transmembrane region" description="Helical" evidence="14">
    <location>
        <begin position="933"/>
        <end position="956"/>
    </location>
</feature>
<dbReference type="Proteomes" id="UP000722485">
    <property type="component" value="Unassembled WGS sequence"/>
</dbReference>
<dbReference type="CDD" id="cd18578">
    <property type="entry name" value="ABC_6TM_Pgp_ABCB1_D2_like"/>
    <property type="match status" value="1"/>
</dbReference>
<dbReference type="PANTHER" id="PTHR43394">
    <property type="entry name" value="ATP-DEPENDENT PERMEASE MDL1, MITOCHONDRIAL"/>
    <property type="match status" value="1"/>
</dbReference>
<evidence type="ECO:0000259" key="15">
    <source>
        <dbReference type="PROSITE" id="PS50893"/>
    </source>
</evidence>
<dbReference type="OrthoDB" id="6500128at2759"/>
<evidence type="ECO:0000256" key="10">
    <source>
        <dbReference type="ARBA" id="ARBA00022967"/>
    </source>
</evidence>
<dbReference type="Pfam" id="PF00664">
    <property type="entry name" value="ABC_membrane"/>
    <property type="match status" value="2"/>
</dbReference>
<sequence>MDRQTTEPGEQQATLEAPAVTGAPEREAENHLDGSQEATVEQDPMREKVSKLTEVEPTQIEPQSDVQAEAPEARSEAQPEAQAEVQSKQIATAKEVKEQHPDTKEKKKRIGYLSLFRYASPLDRLILLFSALCAIAAGTALPLITIFIGDAIADVRKFSAGETTPDQFRSDVARYPVYFLYLGAGQLVAVYLAVLGFLSVGDHVAQTTREKYLRALLEHSVGGLDGIGAGKAMSVITEGIHQMESSISDKAVLMTMAISTVIASIVVSITAYWKLALIAMSSLIAVMLTLVFCGRAVAVNTAKASYANAQAANVSEEALSSINVVKALGAYKLLALKFQKHVQEGVRFGFRARLFTGLLIGGFMAIVMLNVGLDLWRGSRYIVDLSTDSSSVSTVILSILIGIFTLVTLSPIVATIASGITAGAEVFSTIDRDGEGKVNPFSEDGLKPEELIGDIEFKNVTFTYPTRPGANVLQDLSFSVPANKTTAIVGASGSGKSSIINLLERFYEPTSGEILLDGRSIQTINPRWLREQTALVDQESVLFTATVRDNIARGLIGPSLESLSEAEITELVVQAAKDAGAYDFISLLPDKFDTVLREGGKSLSGGQRQRIAISRALIRKPTLLLLDEPTSALDTMAEKQVQDTLDLAAGGRTVIVIAHRLATVRHADKIVVMGDGTIVEEGTHEQLMEHQDTYFSLVNLQSLGGSPDTIDEITGADATRQSGDDSVTVKSEKAAAAESSQPTTDLNLSSEALESHSIEAEDRDGRVSVWSLFSFVLKSNRKRWHLILLGLVASIITGAGTPVHVIFLAHGIQTLSLPPPQFHKLRDDANFWSAMYFILFGVLLMSNSLQAYAYGRLSRALTYELKERVFNLLMRQDNTFFDRQPSIGSLVTLLNNDPVALGFVCSQVIGTFVSVLTTNLIAIGIAIGYGWKLGLVATSTIPILLFCGFLRIYLLLLVQQRARATHEASAAQAREAIGTIRTIAALTSESHILDSYHSLLARQRISNTRFFLWISALYTPSVSLFFAVMAFILWYGTRLLANMEYTVLQLWVCFVEVMFATQSAAAAFGQASEIAKAQAAAYRLQSVLDRSKADSDTADKEKLPSGEGSLELSNVTFAYPSRPSHIVLQNISLSIKPGQYVAFVGPSGCGKTSLLSLIERFYSPTNGEIRLDGANITSLDLEAYRRNIGFVSQEIGLFEGTVRENISLGLDPADTPTEERIMEACKEANIHDLVSSLPEGLDTNIGKGGSSLSGGQRQRISLARALIRRPRVLLLDEATSKLDSESEAHVQAALESARQGRTTIAVAHRLSSIIHADCIYDKPFELAAYEDWQTITKPRIDAAWYLHELLPKNLDFFIGLGSFLGDTGNAGQAIYVGTAVFYHDSKGLAFKMKSRGLICTGAGAASTCQIIASQPVPSTSPSVRLRALVLSRLSFHDLDLPSTTPAAMTRAQQTISLALLVSSLYLALFLELIPLPPVVQEQIVPVLPFWALVSFGAYLLFRLGFGILTFNDVPDAHKELMAEIDEAKVDLRKLGVDVD</sequence>
<feature type="transmembrane region" description="Helical" evidence="14">
    <location>
        <begin position="1457"/>
        <end position="1475"/>
    </location>
</feature>
<dbReference type="GO" id="GO:0090374">
    <property type="term" value="P:oligopeptide export from mitochondrion"/>
    <property type="evidence" value="ECO:0007669"/>
    <property type="project" value="TreeGrafter"/>
</dbReference>
<feature type="transmembrane region" description="Helical" evidence="14">
    <location>
        <begin position="393"/>
        <end position="417"/>
    </location>
</feature>
<evidence type="ECO:0000256" key="2">
    <source>
        <dbReference type="ARBA" id="ARBA00006493"/>
    </source>
</evidence>
<evidence type="ECO:0000256" key="13">
    <source>
        <dbReference type="SAM" id="MobiDB-lite"/>
    </source>
</evidence>
<evidence type="ECO:0000313" key="17">
    <source>
        <dbReference type="EMBL" id="KAF7552775.1"/>
    </source>
</evidence>
<dbReference type="InterPro" id="IPR003439">
    <property type="entry name" value="ABC_transporter-like_ATP-bd"/>
</dbReference>
<name>A0A9P5HHJ7_9HYPO</name>
<dbReference type="InterPro" id="IPR011527">
    <property type="entry name" value="ABC1_TM_dom"/>
</dbReference>
<comment type="subcellular location">
    <subcellularLocation>
        <location evidence="1">Endoplasmic reticulum membrane</location>
        <topology evidence="1">Multi-pass membrane protein</topology>
    </subcellularLocation>
</comment>
<feature type="domain" description="ABC transmembrane type-1" evidence="16">
    <location>
        <begin position="788"/>
        <end position="1076"/>
    </location>
</feature>
<evidence type="ECO:0000256" key="7">
    <source>
        <dbReference type="ARBA" id="ARBA00022741"/>
    </source>
</evidence>
<dbReference type="GO" id="GO:0015421">
    <property type="term" value="F:ABC-type oligopeptide transporter activity"/>
    <property type="evidence" value="ECO:0007669"/>
    <property type="project" value="TreeGrafter"/>
</dbReference>
<evidence type="ECO:0000256" key="14">
    <source>
        <dbReference type="SAM" id="Phobius"/>
    </source>
</evidence>
<feature type="transmembrane region" description="Helical" evidence="14">
    <location>
        <begin position="354"/>
        <end position="373"/>
    </location>
</feature>
<dbReference type="InterPro" id="IPR013968">
    <property type="entry name" value="PKS_KR"/>
</dbReference>
<evidence type="ECO:0000256" key="8">
    <source>
        <dbReference type="ARBA" id="ARBA00022824"/>
    </source>
</evidence>
<dbReference type="CDD" id="cd18577">
    <property type="entry name" value="ABC_6TM_Pgp_ABCB1_D1_like"/>
    <property type="match status" value="1"/>
</dbReference>
<evidence type="ECO:0000256" key="6">
    <source>
        <dbReference type="ARBA" id="ARBA00022692"/>
    </source>
</evidence>
<keyword evidence="8" id="KW-0256">Endoplasmic reticulum</keyword>
<feature type="domain" description="ABC transmembrane type-1" evidence="16">
    <location>
        <begin position="128"/>
        <end position="418"/>
    </location>
</feature>
<evidence type="ECO:0000256" key="4">
    <source>
        <dbReference type="ARBA" id="ARBA00010430"/>
    </source>
</evidence>
<evidence type="ECO:0000256" key="5">
    <source>
        <dbReference type="ARBA" id="ARBA00022448"/>
    </source>
</evidence>
<evidence type="ECO:0000256" key="9">
    <source>
        <dbReference type="ARBA" id="ARBA00022840"/>
    </source>
</evidence>
<dbReference type="Pfam" id="PF08659">
    <property type="entry name" value="KR"/>
    <property type="match status" value="1"/>
</dbReference>
<feature type="domain" description="ABC transporter" evidence="15">
    <location>
        <begin position="1110"/>
        <end position="1349"/>
    </location>
</feature>
<feature type="region of interest" description="Disordered" evidence="13">
    <location>
        <begin position="1"/>
        <end position="87"/>
    </location>
</feature>
<feature type="compositionally biased region" description="Polar residues" evidence="13">
    <location>
        <begin position="1"/>
        <end position="14"/>
    </location>
</feature>
<dbReference type="EMBL" id="JAANBB010000055">
    <property type="protein sequence ID" value="KAF7552775.1"/>
    <property type="molecule type" value="Genomic_DNA"/>
</dbReference>
<proteinExistence type="inferred from homology"/>
<dbReference type="Pfam" id="PF00005">
    <property type="entry name" value="ABC_tran"/>
    <property type="match status" value="2"/>
</dbReference>
<dbReference type="InterPro" id="IPR013174">
    <property type="entry name" value="DPM3"/>
</dbReference>
<keyword evidence="6 14" id="KW-0812">Transmembrane</keyword>
<dbReference type="GO" id="GO:0005789">
    <property type="term" value="C:endoplasmic reticulum membrane"/>
    <property type="evidence" value="ECO:0007669"/>
    <property type="project" value="UniProtKB-SubCell"/>
</dbReference>
<dbReference type="PROSITE" id="PS50929">
    <property type="entry name" value="ABC_TM1F"/>
    <property type="match status" value="2"/>
</dbReference>
<feature type="transmembrane region" description="Helical" evidence="14">
    <location>
        <begin position="125"/>
        <end position="148"/>
    </location>
</feature>
<evidence type="ECO:0000259" key="16">
    <source>
        <dbReference type="PROSITE" id="PS50929"/>
    </source>
</evidence>
<comment type="similarity">
    <text evidence="4">Belongs to the DPM3 family.</text>
</comment>
<dbReference type="InterPro" id="IPR039421">
    <property type="entry name" value="Type_1_exporter"/>
</dbReference>
<keyword evidence="9" id="KW-0067">ATP-binding</keyword>
<dbReference type="PROSITE" id="PS50893">
    <property type="entry name" value="ABC_TRANSPORTER_2"/>
    <property type="match status" value="2"/>
</dbReference>
<dbReference type="InterPro" id="IPR017871">
    <property type="entry name" value="ABC_transporter-like_CS"/>
</dbReference>
<keyword evidence="12 14" id="KW-0472">Membrane</keyword>
<feature type="transmembrane region" description="Helical" evidence="14">
    <location>
        <begin position="1010"/>
        <end position="1036"/>
    </location>
</feature>
<dbReference type="PROSITE" id="PS00211">
    <property type="entry name" value="ABC_TRANSPORTER_1"/>
    <property type="match status" value="2"/>
</dbReference>
<feature type="domain" description="ABC transporter" evidence="15">
    <location>
        <begin position="455"/>
        <end position="700"/>
    </location>
</feature>
<dbReference type="FunFam" id="3.40.50.300:FF:000913">
    <property type="entry name" value="ABC multidrug transporter SitT"/>
    <property type="match status" value="1"/>
</dbReference>
<feature type="transmembrane region" description="Helical" evidence="14">
    <location>
        <begin position="829"/>
        <end position="849"/>
    </location>
</feature>
<feature type="transmembrane region" description="Helical" evidence="14">
    <location>
        <begin position="278"/>
        <end position="298"/>
    </location>
</feature>
<feature type="transmembrane region" description="Helical" evidence="14">
    <location>
        <begin position="178"/>
        <end position="201"/>
    </location>
</feature>
<dbReference type="GO" id="GO:0005743">
    <property type="term" value="C:mitochondrial inner membrane"/>
    <property type="evidence" value="ECO:0007669"/>
    <property type="project" value="TreeGrafter"/>
</dbReference>